<feature type="active site" description="Charge relay system" evidence="6">
    <location>
        <position position="146"/>
    </location>
</feature>
<protein>
    <recommendedName>
        <fullName evidence="11">Por secretion system C-terminal sorting domain-containing protein</fullName>
    </recommendedName>
</protein>
<keyword evidence="3" id="KW-0732">Signal</keyword>
<dbReference type="GO" id="GO:0004252">
    <property type="term" value="F:serine-type endopeptidase activity"/>
    <property type="evidence" value="ECO:0007669"/>
    <property type="project" value="UniProtKB-UniRule"/>
</dbReference>
<keyword evidence="5 6" id="KW-0720">Serine protease</keyword>
<dbReference type="PANTHER" id="PTHR43806:SF11">
    <property type="entry name" value="CEREVISIN-RELATED"/>
    <property type="match status" value="1"/>
</dbReference>
<accession>A0A6N4XQB9</accession>
<dbReference type="Gene3D" id="2.60.120.380">
    <property type="match status" value="1"/>
</dbReference>
<evidence type="ECO:0000256" key="3">
    <source>
        <dbReference type="ARBA" id="ARBA00022729"/>
    </source>
</evidence>
<evidence type="ECO:0000256" key="5">
    <source>
        <dbReference type="ARBA" id="ARBA00022825"/>
    </source>
</evidence>
<keyword evidence="4 6" id="KW-0378">Hydrolase</keyword>
<dbReference type="PROSITE" id="PS00138">
    <property type="entry name" value="SUBTILASE_SER"/>
    <property type="match status" value="1"/>
</dbReference>
<evidence type="ECO:0000259" key="7">
    <source>
        <dbReference type="Pfam" id="PF00082"/>
    </source>
</evidence>
<dbReference type="InterPro" id="IPR050131">
    <property type="entry name" value="Peptidase_S8_subtilisin-like"/>
</dbReference>
<dbReference type="NCBIfam" id="TIGR04183">
    <property type="entry name" value="Por_Secre_tail"/>
    <property type="match status" value="1"/>
</dbReference>
<dbReference type="AlphaFoldDB" id="A0A6N4XQB9"/>
<evidence type="ECO:0000256" key="4">
    <source>
        <dbReference type="ARBA" id="ARBA00022801"/>
    </source>
</evidence>
<evidence type="ECO:0000259" key="8">
    <source>
        <dbReference type="Pfam" id="PF18962"/>
    </source>
</evidence>
<gene>
    <name evidence="9" type="ORF">CHRY9393_00261</name>
</gene>
<dbReference type="Gene3D" id="3.40.50.200">
    <property type="entry name" value="Peptidase S8/S53 domain"/>
    <property type="match status" value="1"/>
</dbReference>
<sequence>MKKILLLICALPIFLSAQDTEKLKKELELSRKTNQEMFDVYLVKHYGLQKGSQERKELEAKRSKLAGFAFGRPYFWTTNDIRQSYNANADIVNAGGISGLPGFFNGEGIKYTVFDGGRVYETHNAFNNLPNRIINKETNSSPYDDHATGVSGFIGSKNISAPNPNNPQEILNAKGIAENSTMEAYSFEQTTLPGSTSPNDVFQKIMIAQPKISNHSYGITLGWERGLISNNTSVWLWNGSFTSPNTFSDLQGAYNDEDKKYDGIVYTAPSYIIVKSAGNEYGDGPTNTTLPAYYYKNGIPTMFSPTDILPPNNCSLGYDCISEGSLAKNIIVVAASDIITSNNFRYTSPTDVVHASYSSAGPRDDGGIKPDITAVGTNVLFPTSTSSDGLGVASGTSFSAPVVTGIIGLWIQIHKQLFNNTELNAASAKTLMVHSAAEAGNIGPDPVFGWGFIDAKKGAELLVGKANNTVIFNDETLNNNVANTKMVKASGNTPLKVTISWIDPASNVPDNEDDLINNKNSKLINDLDVRIIDMTTNTIYYPWKLDINNPLSPALKADNTVDNVEQVIIDAPVAGRDYKIQVTNKGNLINNDGNSSPQNYSIMVSGYSEEVLGTKELNNLADIAIAPSVTKDFVNILKAPKKSIFNIYDLSGKKLKNGIINNEKETIDLSSYLKGIYIIEIKSGSNIITKKVIKQ</sequence>
<feature type="domain" description="Secretion system C-terminal sorting" evidence="8">
    <location>
        <begin position="630"/>
        <end position="693"/>
    </location>
</feature>
<feature type="active site" description="Charge relay system" evidence="6">
    <location>
        <position position="115"/>
    </location>
</feature>
<evidence type="ECO:0000256" key="1">
    <source>
        <dbReference type="ARBA" id="ARBA00011073"/>
    </source>
</evidence>
<evidence type="ECO:0000313" key="9">
    <source>
        <dbReference type="EMBL" id="CAA7385972.1"/>
    </source>
</evidence>
<dbReference type="Proteomes" id="UP000445309">
    <property type="component" value="Unassembled WGS sequence"/>
</dbReference>
<keyword evidence="2 6" id="KW-0645">Protease</keyword>
<evidence type="ECO:0000313" key="10">
    <source>
        <dbReference type="Proteomes" id="UP000445309"/>
    </source>
</evidence>
<dbReference type="Pfam" id="PF18962">
    <property type="entry name" value="Por_Secre_tail"/>
    <property type="match status" value="1"/>
</dbReference>
<dbReference type="EMBL" id="CACVBY010000003">
    <property type="protein sequence ID" value="CAA7385972.1"/>
    <property type="molecule type" value="Genomic_DNA"/>
</dbReference>
<dbReference type="GO" id="GO:0006508">
    <property type="term" value="P:proteolysis"/>
    <property type="evidence" value="ECO:0007669"/>
    <property type="project" value="UniProtKB-KW"/>
</dbReference>
<evidence type="ECO:0008006" key="11">
    <source>
        <dbReference type="Google" id="ProtNLM"/>
    </source>
</evidence>
<dbReference type="InterPro" id="IPR000209">
    <property type="entry name" value="Peptidase_S8/S53_dom"/>
</dbReference>
<dbReference type="InterPro" id="IPR026444">
    <property type="entry name" value="Secre_tail"/>
</dbReference>
<reference evidence="9 10" key="1">
    <citation type="submission" date="2020-01" db="EMBL/GenBank/DDBJ databases">
        <authorList>
            <person name="Rodrigo-Torres L."/>
            <person name="Arahal R. D."/>
            <person name="Lucena T."/>
        </authorList>
    </citation>
    <scope>NUCLEOTIDE SEQUENCE [LARGE SCALE GENOMIC DNA]</scope>
    <source>
        <strain evidence="9 10">CECT 9393</strain>
    </source>
</reference>
<dbReference type="PROSITE" id="PS51892">
    <property type="entry name" value="SUBTILASE"/>
    <property type="match status" value="1"/>
</dbReference>
<evidence type="ECO:0000256" key="2">
    <source>
        <dbReference type="ARBA" id="ARBA00022670"/>
    </source>
</evidence>
<dbReference type="PANTHER" id="PTHR43806">
    <property type="entry name" value="PEPTIDASE S8"/>
    <property type="match status" value="1"/>
</dbReference>
<evidence type="ECO:0000256" key="6">
    <source>
        <dbReference type="PROSITE-ProRule" id="PRU01240"/>
    </source>
</evidence>
<comment type="similarity">
    <text evidence="1 6">Belongs to the peptidase S8 family.</text>
</comment>
<dbReference type="SUPFAM" id="SSF52743">
    <property type="entry name" value="Subtilisin-like"/>
    <property type="match status" value="1"/>
</dbReference>
<proteinExistence type="inferred from homology"/>
<dbReference type="InterPro" id="IPR023828">
    <property type="entry name" value="Peptidase_S8_Ser-AS"/>
</dbReference>
<name>A0A6N4XQB9_9FLAO</name>
<organism evidence="9 10">
    <name type="scientific">Chryseobacterium fistulae</name>
    <dbReference type="NCBI Taxonomy" id="2675058"/>
    <lineage>
        <taxon>Bacteria</taxon>
        <taxon>Pseudomonadati</taxon>
        <taxon>Bacteroidota</taxon>
        <taxon>Flavobacteriia</taxon>
        <taxon>Flavobacteriales</taxon>
        <taxon>Weeksellaceae</taxon>
        <taxon>Chryseobacterium group</taxon>
        <taxon>Chryseobacterium</taxon>
    </lineage>
</organism>
<feature type="active site" description="Charge relay system" evidence="6">
    <location>
        <position position="397"/>
    </location>
</feature>
<feature type="domain" description="Peptidase S8/S53" evidence="7">
    <location>
        <begin position="130"/>
        <end position="451"/>
    </location>
</feature>
<dbReference type="InterPro" id="IPR036852">
    <property type="entry name" value="Peptidase_S8/S53_dom_sf"/>
</dbReference>
<dbReference type="InterPro" id="IPR008979">
    <property type="entry name" value="Galactose-bd-like_sf"/>
</dbReference>
<dbReference type="Pfam" id="PF00082">
    <property type="entry name" value="Peptidase_S8"/>
    <property type="match status" value="1"/>
</dbReference>
<dbReference type="SUPFAM" id="SSF49785">
    <property type="entry name" value="Galactose-binding domain-like"/>
    <property type="match status" value="1"/>
</dbReference>
<dbReference type="RefSeq" id="WP_162071698.1">
    <property type="nucleotide sequence ID" value="NZ_CACVBY010000003.1"/>
</dbReference>
<keyword evidence="10" id="KW-1185">Reference proteome</keyword>